<dbReference type="PANTHER" id="PTHR10064">
    <property type="entry name" value="60S RIBOSOMAL PROTEIN L22"/>
    <property type="match status" value="1"/>
</dbReference>
<dbReference type="Gene3D" id="3.30.1360.210">
    <property type="match status" value="1"/>
</dbReference>
<evidence type="ECO:0000256" key="6">
    <source>
        <dbReference type="SAM" id="MobiDB-lite"/>
    </source>
</evidence>
<feature type="region of interest" description="Disordered" evidence="6">
    <location>
        <begin position="177"/>
        <end position="196"/>
    </location>
</feature>
<dbReference type="GO" id="GO:0002181">
    <property type="term" value="P:cytoplasmic translation"/>
    <property type="evidence" value="ECO:0007669"/>
    <property type="project" value="TreeGrafter"/>
</dbReference>
<dbReference type="Proteomes" id="UP000601435">
    <property type="component" value="Unassembled WGS sequence"/>
</dbReference>
<dbReference type="OrthoDB" id="10259820at2759"/>
<organism evidence="7 8">
    <name type="scientific">Symbiodinium necroappetens</name>
    <dbReference type="NCBI Taxonomy" id="1628268"/>
    <lineage>
        <taxon>Eukaryota</taxon>
        <taxon>Sar</taxon>
        <taxon>Alveolata</taxon>
        <taxon>Dinophyceae</taxon>
        <taxon>Suessiales</taxon>
        <taxon>Symbiodiniaceae</taxon>
        <taxon>Symbiodinium</taxon>
    </lineage>
</organism>
<dbReference type="FunFam" id="3.30.1360.210:FF:000001">
    <property type="entry name" value="60S ribosomal protein L22 1"/>
    <property type="match status" value="1"/>
</dbReference>
<dbReference type="GO" id="GO:1990904">
    <property type="term" value="C:ribonucleoprotein complex"/>
    <property type="evidence" value="ECO:0007669"/>
    <property type="project" value="UniProtKB-KW"/>
</dbReference>
<dbReference type="InterPro" id="IPR002671">
    <property type="entry name" value="Ribosomal_eL22"/>
</dbReference>
<dbReference type="GO" id="GO:0003735">
    <property type="term" value="F:structural constituent of ribosome"/>
    <property type="evidence" value="ECO:0007669"/>
    <property type="project" value="InterPro"/>
</dbReference>
<reference evidence="7" key="1">
    <citation type="submission" date="2021-02" db="EMBL/GenBank/DDBJ databases">
        <authorList>
            <person name="Dougan E. K."/>
            <person name="Rhodes N."/>
            <person name="Thang M."/>
            <person name="Chan C."/>
        </authorList>
    </citation>
    <scope>NUCLEOTIDE SEQUENCE</scope>
</reference>
<proteinExistence type="inferred from homology"/>
<dbReference type="GO" id="GO:0005840">
    <property type="term" value="C:ribosome"/>
    <property type="evidence" value="ECO:0007669"/>
    <property type="project" value="UniProtKB-KW"/>
</dbReference>
<evidence type="ECO:0000313" key="7">
    <source>
        <dbReference type="EMBL" id="CAE7318790.1"/>
    </source>
</evidence>
<keyword evidence="2" id="KW-0689">Ribosomal protein</keyword>
<evidence type="ECO:0000256" key="3">
    <source>
        <dbReference type="ARBA" id="ARBA00023274"/>
    </source>
</evidence>
<dbReference type="Pfam" id="PF01776">
    <property type="entry name" value="Ribosomal_L22e"/>
    <property type="match status" value="1"/>
</dbReference>
<evidence type="ECO:0000313" key="8">
    <source>
        <dbReference type="Proteomes" id="UP000601435"/>
    </source>
</evidence>
<dbReference type="InterPro" id="IPR038526">
    <property type="entry name" value="Ribosomal_eL22_sf"/>
</dbReference>
<evidence type="ECO:0000256" key="5">
    <source>
        <dbReference type="ARBA" id="ARBA00041214"/>
    </source>
</evidence>
<dbReference type="PANTHER" id="PTHR10064:SF0">
    <property type="entry name" value="FI24544P1-RELATED"/>
    <property type="match status" value="1"/>
</dbReference>
<evidence type="ECO:0000256" key="1">
    <source>
        <dbReference type="ARBA" id="ARBA00007817"/>
    </source>
</evidence>
<comment type="similarity">
    <text evidence="1">Belongs to the eukaryotic ribosomal protein eL22 family.</text>
</comment>
<gene>
    <name evidence="7" type="primary">rpl-22</name>
    <name evidence="7" type="ORF">SNEC2469_LOCUS7981</name>
</gene>
<evidence type="ECO:0000256" key="2">
    <source>
        <dbReference type="ARBA" id="ARBA00022980"/>
    </source>
</evidence>
<protein>
    <recommendedName>
        <fullName evidence="4">Large ribosomal subunit protein eL22</fullName>
    </recommendedName>
    <alternativeName>
        <fullName evidence="5">60S ribosomal protein L22</fullName>
    </alternativeName>
</protein>
<accession>A0A812P5E3</accession>
<dbReference type="GO" id="GO:0005737">
    <property type="term" value="C:cytoplasm"/>
    <property type="evidence" value="ECO:0007669"/>
    <property type="project" value="UniProtKB-ARBA"/>
</dbReference>
<keyword evidence="8" id="KW-1185">Reference proteome</keyword>
<name>A0A812P5E3_9DINO</name>
<sequence length="196" mass="22536">MVAKGLKRRGPASAKKATLKFTVDCQQPAEDTIIEPKDFEKFLANKIKVDGKTGNLGEKVSIHREKAKVHVTAEAPFSKRYLKYLGKKYLKSQQLRDFLRIVAPSKTSYEMRYFNINDDKGEEERHRPSTVRHGDMCFERTERLWAERLTGRDCLWRKLLHKLSERREPLGAAMSGHLSGRQLGLPAGQHEHPMHA</sequence>
<evidence type="ECO:0000256" key="4">
    <source>
        <dbReference type="ARBA" id="ARBA00040613"/>
    </source>
</evidence>
<comment type="caution">
    <text evidence="7">The sequence shown here is derived from an EMBL/GenBank/DDBJ whole genome shotgun (WGS) entry which is preliminary data.</text>
</comment>
<dbReference type="EMBL" id="CAJNJA010013339">
    <property type="protein sequence ID" value="CAE7318790.1"/>
    <property type="molecule type" value="Genomic_DNA"/>
</dbReference>
<keyword evidence="3" id="KW-0687">Ribonucleoprotein</keyword>
<dbReference type="GO" id="GO:0003723">
    <property type="term" value="F:RNA binding"/>
    <property type="evidence" value="ECO:0007669"/>
    <property type="project" value="TreeGrafter"/>
</dbReference>
<dbReference type="AlphaFoldDB" id="A0A812P5E3"/>